<dbReference type="EMBL" id="AQHV01000004">
    <property type="protein sequence ID" value="KKB58981.1"/>
    <property type="molecule type" value="Genomic_DNA"/>
</dbReference>
<dbReference type="STRING" id="927665.HMPREF1535_00805"/>
<protein>
    <recommendedName>
        <fullName evidence="10">DoxX family protein</fullName>
    </recommendedName>
</protein>
<keyword evidence="6 7" id="KW-0472">Membrane</keyword>
<name>A0A0F5JME2_9BACT</name>
<feature type="transmembrane region" description="Helical" evidence="7">
    <location>
        <begin position="107"/>
        <end position="125"/>
    </location>
</feature>
<keyword evidence="3" id="KW-1003">Cell membrane</keyword>
<evidence type="ECO:0000256" key="2">
    <source>
        <dbReference type="ARBA" id="ARBA00006679"/>
    </source>
</evidence>
<keyword evidence="4 7" id="KW-0812">Transmembrane</keyword>
<evidence type="ECO:0000256" key="6">
    <source>
        <dbReference type="ARBA" id="ARBA00023136"/>
    </source>
</evidence>
<sequence length="146" mass="16179">MLAIYRFLFPSKPDGITISLLLLALRILFGGLLLSHGIQKWNNYAEMSAVFPDPLGVGSNVSLGLAIFGELACSIGFIFGALYRLAMIPMIFTMCMAFFVIHGSDPFAVKELAFVYLVVFILMYITGPGKFSIDRFISVPLSKKRR</sequence>
<dbReference type="PATRIC" id="fig|927665.4.peg.821"/>
<comment type="caution">
    <text evidence="8">The sequence shown here is derived from an EMBL/GenBank/DDBJ whole genome shotgun (WGS) entry which is preliminary data.</text>
</comment>
<reference evidence="8 9" key="1">
    <citation type="submission" date="2013-04" db="EMBL/GenBank/DDBJ databases">
        <title>The Genome Sequence of Parabacteroides goldsteinii DSM 19448.</title>
        <authorList>
            <consortium name="The Broad Institute Genomics Platform"/>
            <person name="Earl A."/>
            <person name="Ward D."/>
            <person name="Feldgarden M."/>
            <person name="Gevers D."/>
            <person name="Martens E."/>
            <person name="Sakamoto M."/>
            <person name="Benno Y."/>
            <person name="Song Y."/>
            <person name="Liu C."/>
            <person name="Lee J."/>
            <person name="Bolanos M."/>
            <person name="Vaisanen M.L."/>
            <person name="Finegold S.M."/>
            <person name="Walker B."/>
            <person name="Young S."/>
            <person name="Zeng Q."/>
            <person name="Gargeya S."/>
            <person name="Fitzgerald M."/>
            <person name="Haas B."/>
            <person name="Abouelleil A."/>
            <person name="Allen A.W."/>
            <person name="Alvarado L."/>
            <person name="Arachchi H.M."/>
            <person name="Berlin A.M."/>
            <person name="Chapman S.B."/>
            <person name="Gainer-Dewar J."/>
            <person name="Goldberg J."/>
            <person name="Griggs A."/>
            <person name="Gujja S."/>
            <person name="Hansen M."/>
            <person name="Howarth C."/>
            <person name="Imamovic A."/>
            <person name="Ireland A."/>
            <person name="Larimer J."/>
            <person name="McCowan C."/>
            <person name="Murphy C."/>
            <person name="Pearson M."/>
            <person name="Poon T.W."/>
            <person name="Priest M."/>
            <person name="Roberts A."/>
            <person name="Saif S."/>
            <person name="Shea T."/>
            <person name="Sisk P."/>
            <person name="Sykes S."/>
            <person name="Wortman J."/>
            <person name="Nusbaum C."/>
            <person name="Birren B."/>
        </authorList>
    </citation>
    <scope>NUCLEOTIDE SEQUENCE [LARGE SCALE GENOMIC DNA]</scope>
    <source>
        <strain evidence="8 9">DSM 19448</strain>
    </source>
</reference>
<accession>A0A0F5JME2</accession>
<keyword evidence="5 7" id="KW-1133">Transmembrane helix</keyword>
<proteinExistence type="inferred from homology"/>
<evidence type="ECO:0000256" key="7">
    <source>
        <dbReference type="SAM" id="Phobius"/>
    </source>
</evidence>
<dbReference type="InterPro" id="IPR051907">
    <property type="entry name" value="DoxX-like_oxidoreductase"/>
</dbReference>
<organism evidence="8 9">
    <name type="scientific">Parabacteroides goldsteinii DSM 19448 = WAL 12034</name>
    <dbReference type="NCBI Taxonomy" id="927665"/>
    <lineage>
        <taxon>Bacteria</taxon>
        <taxon>Pseudomonadati</taxon>
        <taxon>Bacteroidota</taxon>
        <taxon>Bacteroidia</taxon>
        <taxon>Bacteroidales</taxon>
        <taxon>Tannerellaceae</taxon>
        <taxon>Parabacteroides</taxon>
    </lineage>
</organism>
<feature type="transmembrane region" description="Helical" evidence="7">
    <location>
        <begin position="85"/>
        <end position="101"/>
    </location>
</feature>
<feature type="transmembrane region" description="Helical" evidence="7">
    <location>
        <begin position="20"/>
        <end position="38"/>
    </location>
</feature>
<dbReference type="RefSeq" id="WP_007654911.1">
    <property type="nucleotide sequence ID" value="NZ_KQ033912.1"/>
</dbReference>
<comment type="subcellular location">
    <subcellularLocation>
        <location evidence="1">Cell membrane</location>
        <topology evidence="1">Multi-pass membrane protein</topology>
    </subcellularLocation>
</comment>
<gene>
    <name evidence="8" type="ORF">HMPREF1535_00805</name>
</gene>
<evidence type="ECO:0000313" key="9">
    <source>
        <dbReference type="Proteomes" id="UP000033047"/>
    </source>
</evidence>
<dbReference type="GO" id="GO:0005886">
    <property type="term" value="C:plasma membrane"/>
    <property type="evidence" value="ECO:0007669"/>
    <property type="project" value="UniProtKB-SubCell"/>
</dbReference>
<evidence type="ECO:0000256" key="3">
    <source>
        <dbReference type="ARBA" id="ARBA00022475"/>
    </source>
</evidence>
<dbReference type="PANTHER" id="PTHR33452">
    <property type="entry name" value="OXIDOREDUCTASE CATD-RELATED"/>
    <property type="match status" value="1"/>
</dbReference>
<dbReference type="PANTHER" id="PTHR33452:SF1">
    <property type="entry name" value="INNER MEMBRANE PROTEIN YPHA-RELATED"/>
    <property type="match status" value="1"/>
</dbReference>
<dbReference type="InterPro" id="IPR032808">
    <property type="entry name" value="DoxX"/>
</dbReference>
<dbReference type="AlphaFoldDB" id="A0A0F5JME2"/>
<evidence type="ECO:0000313" key="8">
    <source>
        <dbReference type="EMBL" id="KKB58981.1"/>
    </source>
</evidence>
<evidence type="ECO:0000256" key="5">
    <source>
        <dbReference type="ARBA" id="ARBA00022989"/>
    </source>
</evidence>
<comment type="similarity">
    <text evidence="2">Belongs to the DoxX family.</text>
</comment>
<dbReference type="Proteomes" id="UP000033047">
    <property type="component" value="Unassembled WGS sequence"/>
</dbReference>
<evidence type="ECO:0000256" key="4">
    <source>
        <dbReference type="ARBA" id="ARBA00022692"/>
    </source>
</evidence>
<evidence type="ECO:0000256" key="1">
    <source>
        <dbReference type="ARBA" id="ARBA00004651"/>
    </source>
</evidence>
<dbReference type="Pfam" id="PF07681">
    <property type="entry name" value="DoxX"/>
    <property type="match status" value="1"/>
</dbReference>
<dbReference type="HOGENOM" id="CLU_058421_6_5_10"/>
<evidence type="ECO:0008006" key="10">
    <source>
        <dbReference type="Google" id="ProtNLM"/>
    </source>
</evidence>